<dbReference type="InterPro" id="IPR024311">
    <property type="entry name" value="Lipocalin-like"/>
</dbReference>
<dbReference type="GeneID" id="86049538"/>
<dbReference type="AlphaFoldDB" id="F3PT71"/>
<evidence type="ECO:0000313" key="3">
    <source>
        <dbReference type="Proteomes" id="UP000003416"/>
    </source>
</evidence>
<organism evidence="2 3">
    <name type="scientific">Bacteroides fluxus YIT 12057</name>
    <dbReference type="NCBI Taxonomy" id="763034"/>
    <lineage>
        <taxon>Bacteria</taxon>
        <taxon>Pseudomonadati</taxon>
        <taxon>Bacteroidota</taxon>
        <taxon>Bacteroidia</taxon>
        <taxon>Bacteroidales</taxon>
        <taxon>Bacteroidaceae</taxon>
        <taxon>Bacteroides</taxon>
    </lineage>
</organism>
<dbReference type="Pfam" id="PF12702">
    <property type="entry name" value="Lipocalin_3"/>
    <property type="match status" value="1"/>
</dbReference>
<dbReference type="HOGENOM" id="CLU_097946_0_0_10"/>
<proteinExistence type="predicted"/>
<keyword evidence="3" id="KW-1185">Reference proteome</keyword>
<accession>F3PT71</accession>
<dbReference type="Gene3D" id="2.40.128.280">
    <property type="match status" value="1"/>
</dbReference>
<comment type="caution">
    <text evidence="2">The sequence shown here is derived from an EMBL/GenBank/DDBJ whole genome shotgun (WGS) entry which is preliminary data.</text>
</comment>
<dbReference type="EMBL" id="AFBN01000034">
    <property type="protein sequence ID" value="EGF57089.1"/>
    <property type="molecule type" value="Genomic_DNA"/>
</dbReference>
<dbReference type="PROSITE" id="PS51257">
    <property type="entry name" value="PROKAR_LIPOPROTEIN"/>
    <property type="match status" value="1"/>
</dbReference>
<protein>
    <recommendedName>
        <fullName evidence="1">Lipocalin-like domain-containing protein</fullName>
    </recommendedName>
</protein>
<reference evidence="2 3" key="1">
    <citation type="submission" date="2011-02" db="EMBL/GenBank/DDBJ databases">
        <authorList>
            <person name="Weinstock G."/>
            <person name="Sodergren E."/>
            <person name="Clifton S."/>
            <person name="Fulton L."/>
            <person name="Fulton B."/>
            <person name="Courtney L."/>
            <person name="Fronick C."/>
            <person name="Harrison M."/>
            <person name="Strong C."/>
            <person name="Farmer C."/>
            <person name="Delahaunty K."/>
            <person name="Markovic C."/>
            <person name="Hall O."/>
            <person name="Minx P."/>
            <person name="Tomlinson C."/>
            <person name="Mitreva M."/>
            <person name="Hou S."/>
            <person name="Chen J."/>
            <person name="Wollam A."/>
            <person name="Pepin K.H."/>
            <person name="Johnson M."/>
            <person name="Bhonagiri V."/>
            <person name="Zhang X."/>
            <person name="Suruliraj S."/>
            <person name="Warren W."/>
            <person name="Chinwalla A."/>
            <person name="Mardis E.R."/>
            <person name="Wilson R.K."/>
        </authorList>
    </citation>
    <scope>NUCLEOTIDE SEQUENCE [LARGE SCALE GENOMIC DNA]</scope>
    <source>
        <strain evidence="2 3">YIT 12057</strain>
    </source>
</reference>
<gene>
    <name evidence="2" type="ORF">HMPREF9446_01937</name>
</gene>
<evidence type="ECO:0000313" key="2">
    <source>
        <dbReference type="EMBL" id="EGF57089.1"/>
    </source>
</evidence>
<name>F3PT71_9BACE</name>
<dbReference type="STRING" id="763034.HMPREF9446_01937"/>
<dbReference type="Proteomes" id="UP000003416">
    <property type="component" value="Unassembled WGS sequence"/>
</dbReference>
<feature type="domain" description="Lipocalin-like" evidence="1">
    <location>
        <begin position="21"/>
        <end position="112"/>
    </location>
</feature>
<dbReference type="eggNOG" id="ENOG5032SZ2">
    <property type="taxonomic scope" value="Bacteria"/>
</dbReference>
<evidence type="ECO:0000259" key="1">
    <source>
        <dbReference type="Pfam" id="PF12702"/>
    </source>
</evidence>
<sequence>MKTFRNLIIAFCTYTLFSCNNATIEGSWVQTISGMPGMQQGFTLETDGSAFSIHMATLKYEKWRKEGNLLFLSGVSIGNHQNISFTDTLTIEKLTQDSLILKKGKLFLRYSKTSGIPGKETIPATLITPAKKLLSVKGELVIGHEVRSFTSEGDSCNYWIIDETGELIQRYDNITKGVKNGKTVHAELEVIDLGKSGEGFAADYAGVYQVIKIKKMTLPSRLP</sequence>
<dbReference type="RefSeq" id="WP_009125204.1">
    <property type="nucleotide sequence ID" value="NZ_GL882631.1"/>
</dbReference>